<proteinExistence type="predicted"/>
<dbReference type="STRING" id="1245748.A0A397IGE1"/>
<dbReference type="Proteomes" id="UP000215289">
    <property type="component" value="Unassembled WGS sequence"/>
</dbReference>
<evidence type="ECO:0000313" key="3">
    <source>
        <dbReference type="Proteomes" id="UP000215289"/>
    </source>
</evidence>
<dbReference type="EMBL" id="NIDN02000006">
    <property type="protein sequence ID" value="RLM01268.1"/>
    <property type="molecule type" value="Genomic_DNA"/>
</dbReference>
<comment type="caution">
    <text evidence="2">The sequence shown here is derived from an EMBL/GenBank/DDBJ whole genome shotgun (WGS) entry which is preliminary data.</text>
</comment>
<accession>A0A397IGE1</accession>
<evidence type="ECO:0000313" key="2">
    <source>
        <dbReference type="EMBL" id="RLM01268.1"/>
    </source>
</evidence>
<name>A0A397IGE1_9EURO</name>
<feature type="region of interest" description="Disordered" evidence="1">
    <location>
        <begin position="184"/>
        <end position="215"/>
    </location>
</feature>
<evidence type="ECO:0000256" key="1">
    <source>
        <dbReference type="SAM" id="MobiDB-lite"/>
    </source>
</evidence>
<sequence>MLGTPVDEVSGRVAGRVAAPPPPGLCGTPGTPVAEVSGRVAGPVATPPPPGLCGTPGTPVAEVSGRVAGPMATPPPPGLCGTPGTPVAEVSGRVAGPADAPPPPPPPGAWGTLEMNVPVAVGPCGAPGPAAVGVTVPGPVAVNWGEVAGTPGDVAKPPAQIVSWDMVDRLASRMEARGLCLGPMHRQARHPQQERHSVPQGRRHLHQLGETPDGQ</sequence>
<gene>
    <name evidence="2" type="ORF">CFD26_101190</name>
</gene>
<keyword evidence="3" id="KW-1185">Reference proteome</keyword>
<dbReference type="AlphaFoldDB" id="A0A397IGE1"/>
<organism evidence="2 3">
    <name type="scientific">Aspergillus turcosus</name>
    <dbReference type="NCBI Taxonomy" id="1245748"/>
    <lineage>
        <taxon>Eukaryota</taxon>
        <taxon>Fungi</taxon>
        <taxon>Dikarya</taxon>
        <taxon>Ascomycota</taxon>
        <taxon>Pezizomycotina</taxon>
        <taxon>Eurotiomycetes</taxon>
        <taxon>Eurotiomycetidae</taxon>
        <taxon>Eurotiales</taxon>
        <taxon>Aspergillaceae</taxon>
        <taxon>Aspergillus</taxon>
        <taxon>Aspergillus subgen. Fumigati</taxon>
    </lineage>
</organism>
<protein>
    <submittedName>
        <fullName evidence="2">Uncharacterized protein</fullName>
    </submittedName>
</protein>
<reference evidence="2 3" key="1">
    <citation type="submission" date="2018-08" db="EMBL/GenBank/DDBJ databases">
        <title>Draft genome sequences of two Aspergillus turcosus clinical strains isolated from bronchoalveolar lavage fluid: one azole-susceptible and the other azole-resistant.</title>
        <authorList>
            <person name="Parent-Michaud M."/>
            <person name="Dufresne P.J."/>
            <person name="Fournier E."/>
            <person name="Martineau C."/>
            <person name="Moreira S."/>
            <person name="Perkins V."/>
            <person name="De Repentigny L."/>
            <person name="Dufresne S.F."/>
        </authorList>
    </citation>
    <scope>NUCLEOTIDE SEQUENCE [LARGE SCALE GENOMIC DNA]</scope>
    <source>
        <strain evidence="2">HMR AF 1038</strain>
    </source>
</reference>
<feature type="region of interest" description="Disordered" evidence="1">
    <location>
        <begin position="1"/>
        <end position="28"/>
    </location>
</feature>